<evidence type="ECO:0000313" key="3">
    <source>
        <dbReference type="Proteomes" id="UP001159363"/>
    </source>
</evidence>
<keyword evidence="1" id="KW-0812">Transmembrane</keyword>
<protein>
    <submittedName>
        <fullName evidence="2">Uncharacterized protein</fullName>
    </submittedName>
</protein>
<keyword evidence="3" id="KW-1185">Reference proteome</keyword>
<gene>
    <name evidence="2" type="ORF">PR048_000581</name>
</gene>
<dbReference type="EMBL" id="JARBHB010000001">
    <property type="protein sequence ID" value="KAJ8895256.1"/>
    <property type="molecule type" value="Genomic_DNA"/>
</dbReference>
<keyword evidence="1" id="KW-0472">Membrane</keyword>
<accession>A0ABQ9IF29</accession>
<sequence>MPSKMGLTYCVASLPFFLITALVRLPASHQGKLGSIPGGVPPPPDSRMWESCRTMPLVGGFSRGSPSGAALYSPRFIFISSQDLDVKSCQAVFTLRPLLSTSTQNEARTSALLTKFELPRATTADRPYCRRPKRLCQQTQKHFAPTIFSPELNLKTTCLPERVRERAPSEHRRTLSLSRSLLRVGTAERTLCDPCIRCTLLFLRFKLSKARGRLEHREERASRLQSTAPTMSWPHHALPFAVSDLNFILNHVQASDMDSPPPRQAPIMLPNWLLCNLNFVQTLAHHHVQVPATDSPSPRFLIDCCTT</sequence>
<name>A0ABQ9IF29_9NEOP</name>
<comment type="caution">
    <text evidence="2">The sequence shown here is derived from an EMBL/GenBank/DDBJ whole genome shotgun (WGS) entry which is preliminary data.</text>
</comment>
<proteinExistence type="predicted"/>
<keyword evidence="1" id="KW-1133">Transmembrane helix</keyword>
<reference evidence="2 3" key="1">
    <citation type="submission" date="2023-02" db="EMBL/GenBank/DDBJ databases">
        <title>LHISI_Scaffold_Assembly.</title>
        <authorList>
            <person name="Stuart O.P."/>
            <person name="Cleave R."/>
            <person name="Magrath M.J.L."/>
            <person name="Mikheyev A.S."/>
        </authorList>
    </citation>
    <scope>NUCLEOTIDE SEQUENCE [LARGE SCALE GENOMIC DNA]</scope>
    <source>
        <strain evidence="2">Daus_M_001</strain>
        <tissue evidence="2">Leg muscle</tissue>
    </source>
</reference>
<dbReference type="Proteomes" id="UP001159363">
    <property type="component" value="Chromosome 1"/>
</dbReference>
<organism evidence="2 3">
    <name type="scientific">Dryococelus australis</name>
    <dbReference type="NCBI Taxonomy" id="614101"/>
    <lineage>
        <taxon>Eukaryota</taxon>
        <taxon>Metazoa</taxon>
        <taxon>Ecdysozoa</taxon>
        <taxon>Arthropoda</taxon>
        <taxon>Hexapoda</taxon>
        <taxon>Insecta</taxon>
        <taxon>Pterygota</taxon>
        <taxon>Neoptera</taxon>
        <taxon>Polyneoptera</taxon>
        <taxon>Phasmatodea</taxon>
        <taxon>Verophasmatodea</taxon>
        <taxon>Anareolatae</taxon>
        <taxon>Phasmatidae</taxon>
        <taxon>Eurycanthinae</taxon>
        <taxon>Dryococelus</taxon>
    </lineage>
</organism>
<feature type="transmembrane region" description="Helical" evidence="1">
    <location>
        <begin position="6"/>
        <end position="25"/>
    </location>
</feature>
<evidence type="ECO:0000256" key="1">
    <source>
        <dbReference type="SAM" id="Phobius"/>
    </source>
</evidence>
<evidence type="ECO:0000313" key="2">
    <source>
        <dbReference type="EMBL" id="KAJ8895256.1"/>
    </source>
</evidence>